<feature type="compositionally biased region" description="Acidic residues" evidence="1">
    <location>
        <begin position="385"/>
        <end position="394"/>
    </location>
</feature>
<dbReference type="OrthoDB" id="4586300at2759"/>
<feature type="region of interest" description="Disordered" evidence="1">
    <location>
        <begin position="1"/>
        <end position="32"/>
    </location>
</feature>
<dbReference type="Proteomes" id="UP000235023">
    <property type="component" value="Unassembled WGS sequence"/>
</dbReference>
<feature type="compositionally biased region" description="Low complexity" evidence="1">
    <location>
        <begin position="488"/>
        <end position="502"/>
    </location>
</feature>
<feature type="compositionally biased region" description="Basic and acidic residues" evidence="1">
    <location>
        <begin position="313"/>
        <end position="330"/>
    </location>
</feature>
<dbReference type="AlphaFoldDB" id="A0A2J5HS34"/>
<feature type="compositionally biased region" description="Polar residues" evidence="1">
    <location>
        <begin position="94"/>
        <end position="105"/>
    </location>
</feature>
<feature type="compositionally biased region" description="Polar residues" evidence="1">
    <location>
        <begin position="10"/>
        <end position="19"/>
    </location>
</feature>
<feature type="compositionally biased region" description="Polar residues" evidence="1">
    <location>
        <begin position="420"/>
        <end position="442"/>
    </location>
</feature>
<gene>
    <name evidence="2" type="ORF">BDW42DRAFT_171587</name>
</gene>
<feature type="compositionally biased region" description="Basic and acidic residues" evidence="1">
    <location>
        <begin position="69"/>
        <end position="80"/>
    </location>
</feature>
<feature type="compositionally biased region" description="Basic and acidic residues" evidence="1">
    <location>
        <begin position="125"/>
        <end position="135"/>
    </location>
</feature>
<feature type="region of interest" description="Disordered" evidence="1">
    <location>
        <begin position="48"/>
        <end position="136"/>
    </location>
</feature>
<sequence>MAGEDETQRPKTQQQPSDSSRGRYDDENPFVAFRRFADEQISSMLQSVTGLPSSVHSPPSDHWPVFTENNHHHNNRDPRALQRVAAGGNDQEDSALSPNASTDPSTQREKNLPTSSRWPESEDPWNTHRGQEHHNGPSGFFDDVDFFFDSFFDRYWFNDAFSSRFFHPYQRPFFANMMSDDSPAWPVTYLMFSPYSPLHLERQAQYRAHRDRGVFTSLMSTLKPSSSEPDPAEPQWREAFEDLLRLENGMPMLERAADAQQPTQPQESAKDWLQGLVKRGSMGDRWKYVAGKNGHPWSSITLDTSKDNQTLPEGERAEDNAERTEIRWNEEDGSGPTTELDMYDRFLTDIEARQREFFDEARASPLMHFLFQGLRSPRDRRDQREEDNDDDTESWIDLVSGGQKKSVPDSVPESSPSSSLKQDTPKTAETAQQQPYVISTRITTDRTRLSDGSVQTKTTKTKRYADGREETNESVEVVHPSQQHSDGDSSSGSSKKGWFWTD</sequence>
<proteinExistence type="predicted"/>
<feature type="compositionally biased region" description="Polar residues" evidence="1">
    <location>
        <begin position="48"/>
        <end position="57"/>
    </location>
</feature>
<evidence type="ECO:0000313" key="2">
    <source>
        <dbReference type="EMBL" id="PLN80124.1"/>
    </source>
</evidence>
<feature type="region of interest" description="Disordered" evidence="1">
    <location>
        <begin position="299"/>
        <end position="340"/>
    </location>
</feature>
<evidence type="ECO:0000256" key="1">
    <source>
        <dbReference type="SAM" id="MobiDB-lite"/>
    </source>
</evidence>
<protein>
    <submittedName>
        <fullName evidence="2">Uncharacterized protein</fullName>
    </submittedName>
</protein>
<feature type="region of interest" description="Disordered" evidence="1">
    <location>
        <begin position="378"/>
        <end position="502"/>
    </location>
</feature>
<organism evidence="2 3">
    <name type="scientific">Aspergillus taichungensis</name>
    <dbReference type="NCBI Taxonomy" id="482145"/>
    <lineage>
        <taxon>Eukaryota</taxon>
        <taxon>Fungi</taxon>
        <taxon>Dikarya</taxon>
        <taxon>Ascomycota</taxon>
        <taxon>Pezizomycotina</taxon>
        <taxon>Eurotiomycetes</taxon>
        <taxon>Eurotiomycetidae</taxon>
        <taxon>Eurotiales</taxon>
        <taxon>Aspergillaceae</taxon>
        <taxon>Aspergillus</taxon>
        <taxon>Aspergillus subgen. Circumdati</taxon>
    </lineage>
</organism>
<keyword evidence="3" id="KW-1185">Reference proteome</keyword>
<reference evidence="3" key="1">
    <citation type="submission" date="2017-12" db="EMBL/GenBank/DDBJ databases">
        <authorList>
            <consortium name="DOE Joint Genome Institute"/>
            <person name="Mondo S.J."/>
            <person name="Kjaerbolling I."/>
            <person name="Vesth T.C."/>
            <person name="Frisvad J.C."/>
            <person name="Nybo J.L."/>
            <person name="Theobald S."/>
            <person name="Kuo A."/>
            <person name="Bowyer P."/>
            <person name="Matsuda Y."/>
            <person name="Lyhne E.K."/>
            <person name="Kogle M.E."/>
            <person name="Clum A."/>
            <person name="Lipzen A."/>
            <person name="Salamov A."/>
            <person name="Ngan C.Y."/>
            <person name="Daum C."/>
            <person name="Chiniquy J."/>
            <person name="Barry K."/>
            <person name="LaButti K."/>
            <person name="Haridas S."/>
            <person name="Simmons B.A."/>
            <person name="Magnuson J.K."/>
            <person name="Mortensen U.H."/>
            <person name="Larsen T.O."/>
            <person name="Grigoriev I.V."/>
            <person name="Baker S.E."/>
            <person name="Andersen M.R."/>
            <person name="Nordberg H.P."/>
            <person name="Cantor M.N."/>
            <person name="Hua S.X."/>
        </authorList>
    </citation>
    <scope>NUCLEOTIDE SEQUENCE [LARGE SCALE GENOMIC DNA]</scope>
    <source>
        <strain evidence="3">IBT 19404</strain>
    </source>
</reference>
<evidence type="ECO:0000313" key="3">
    <source>
        <dbReference type="Proteomes" id="UP000235023"/>
    </source>
</evidence>
<feature type="compositionally biased region" description="Low complexity" evidence="1">
    <location>
        <begin position="408"/>
        <end position="419"/>
    </location>
</feature>
<name>A0A2J5HS34_9EURO</name>
<feature type="compositionally biased region" description="Polar residues" evidence="1">
    <location>
        <begin position="299"/>
        <end position="311"/>
    </location>
</feature>
<dbReference type="EMBL" id="KZ559551">
    <property type="protein sequence ID" value="PLN80124.1"/>
    <property type="molecule type" value="Genomic_DNA"/>
</dbReference>
<accession>A0A2J5HS34</accession>